<dbReference type="GO" id="GO:0000329">
    <property type="term" value="C:fungal-type vacuole membrane"/>
    <property type="evidence" value="ECO:0007669"/>
    <property type="project" value="InterPro"/>
</dbReference>
<evidence type="ECO:0000313" key="2">
    <source>
        <dbReference type="Proteomes" id="UP000184330"/>
    </source>
</evidence>
<dbReference type="PANTHER" id="PTHR35895:SF3">
    <property type="entry name" value="PRE-RRNA PROCESSING PROTEIN"/>
    <property type="match status" value="1"/>
</dbReference>
<evidence type="ECO:0000313" key="1">
    <source>
        <dbReference type="EMBL" id="CZR67273.1"/>
    </source>
</evidence>
<dbReference type="InterPro" id="IPR022185">
    <property type="entry name" value="DUF3712"/>
</dbReference>
<dbReference type="Proteomes" id="UP000184330">
    <property type="component" value="Unassembled WGS sequence"/>
</dbReference>
<dbReference type="PANTHER" id="PTHR35895">
    <property type="entry name" value="CHROMOSOME 16, WHOLE GENOME SHOTGUN SEQUENCE"/>
    <property type="match status" value="1"/>
</dbReference>
<sequence length="268" mass="29145">MNAITQYIVNTSTLDVSSIKIINATKEYIRALHRTRMVLTYHSSFHMSITSVVDKTGPIAATMSAMTVKMVGPSGAFGNLDLPEVKTKSSGTEVVITDQLIQITDMAAFRAFVKAIMSDESLIMRLEDGETTIKSLGISSKVTYTKDVHLKGMCGPKTKMVKTEVLSDGTFRNEMLTKNPSALEIDMGIAKYEISNDDGDVIATQEGKTYIKQGESTTIAEGKVVGGKVKGKSRLKGLGVVEDNWHQVTLKDLNAPLELSEEFITLVG</sequence>
<accession>A0A1L7XQG3</accession>
<dbReference type="InterPro" id="IPR046368">
    <property type="entry name" value="Tag1"/>
</dbReference>
<reference evidence="1 2" key="1">
    <citation type="submission" date="2016-03" db="EMBL/GenBank/DDBJ databases">
        <authorList>
            <person name="Ploux O."/>
        </authorList>
    </citation>
    <scope>NUCLEOTIDE SEQUENCE [LARGE SCALE GENOMIC DNA]</scope>
    <source>
        <strain evidence="1 2">UAMH 11012</strain>
    </source>
</reference>
<dbReference type="Pfam" id="PF12505">
    <property type="entry name" value="DUF3712"/>
    <property type="match status" value="1"/>
</dbReference>
<proteinExistence type="predicted"/>
<organism evidence="1 2">
    <name type="scientific">Phialocephala subalpina</name>
    <dbReference type="NCBI Taxonomy" id="576137"/>
    <lineage>
        <taxon>Eukaryota</taxon>
        <taxon>Fungi</taxon>
        <taxon>Dikarya</taxon>
        <taxon>Ascomycota</taxon>
        <taxon>Pezizomycotina</taxon>
        <taxon>Leotiomycetes</taxon>
        <taxon>Helotiales</taxon>
        <taxon>Mollisiaceae</taxon>
        <taxon>Phialocephala</taxon>
        <taxon>Phialocephala fortinii species complex</taxon>
    </lineage>
</organism>
<keyword evidence="2" id="KW-1185">Reference proteome</keyword>
<protein>
    <submittedName>
        <fullName evidence="1">Uncharacterized protein</fullName>
    </submittedName>
</protein>
<dbReference type="EMBL" id="FJOG01000042">
    <property type="protein sequence ID" value="CZR67273.1"/>
    <property type="molecule type" value="Genomic_DNA"/>
</dbReference>
<dbReference type="OrthoDB" id="10039566at2759"/>
<dbReference type="AlphaFoldDB" id="A0A1L7XQG3"/>
<name>A0A1L7XQG3_9HELO</name>
<gene>
    <name evidence="1" type="ORF">PAC_17172</name>
</gene>